<evidence type="ECO:0000256" key="11">
    <source>
        <dbReference type="SAM" id="MobiDB-lite"/>
    </source>
</evidence>
<evidence type="ECO:0000256" key="10">
    <source>
        <dbReference type="RuleBase" id="RU004481"/>
    </source>
</evidence>
<dbReference type="PANTHER" id="PTHR43834:SF6">
    <property type="entry name" value="GTPASE DER"/>
    <property type="match status" value="1"/>
</dbReference>
<dbReference type="FunFam" id="3.40.50.300:FF:000494">
    <property type="entry name" value="tRNA modification GTPase MnmE"/>
    <property type="match status" value="1"/>
</dbReference>
<name>A0A9D9NC75_9SPIO</name>
<dbReference type="Pfam" id="PF01926">
    <property type="entry name" value="MMR_HSR1"/>
    <property type="match status" value="2"/>
</dbReference>
<evidence type="ECO:0000256" key="2">
    <source>
        <dbReference type="ARBA" id="ARBA00020953"/>
    </source>
</evidence>
<evidence type="ECO:0000256" key="6">
    <source>
        <dbReference type="ARBA" id="ARBA00023134"/>
    </source>
</evidence>
<feature type="binding site" evidence="8">
    <location>
        <begin position="196"/>
        <end position="203"/>
    </location>
    <ligand>
        <name>GTP</name>
        <dbReference type="ChEBI" id="CHEBI:37565"/>
        <label>2</label>
    </ligand>
</feature>
<dbReference type="CDD" id="cd01894">
    <property type="entry name" value="EngA1"/>
    <property type="match status" value="1"/>
</dbReference>
<sequence>MEKLDIRNKADIDTNLPLISIIGRPNAGKSTLFNRLIGKRRAITDPTPGVTRDPIPERWLLGNNPVTLVDSGGVKLDKDGIDFAVTDKSLSLLDISTAIIFLMDCTEVTAEDMMLVERLRPYTDKVVLAVNKIDDFNREDLVWNFFSYGYQRVVGISAAHGLGIEELEDTLLGMLDLERQEDEPEEPESIKLAILGKPNTGKSTLMNLLTGRDISIVSPIAGTTRDVMRGTFVYKGTDYTVLDTAGIRRKSKVEEDVEYYSVNRAIKTIEDADVVLLMVDINEGITEQDKKIADLIVRRGKGVIIVLNKMDLLSGIPNEIEAIKDRVRFLFPVLSFAPLMAISALKGIDIGKLLDMVWSVWRQLNKRIDTSVVNNALKEWTKDNEPPRGAEGHYKVLYGTQVSAAPVRFLFFVNRVHAFPEAYISYLKNMIRRDFGFSYIPVEISLRERKRNPSLNDNGPNKTERQIQSVMKASTGRKKSGAKGTSNKPGGAARRGKARERAENIVRNSKQKKGRR</sequence>
<evidence type="ECO:0000256" key="9">
    <source>
        <dbReference type="PROSITE-ProRule" id="PRU01049"/>
    </source>
</evidence>
<feature type="binding site" evidence="8">
    <location>
        <begin position="308"/>
        <end position="311"/>
    </location>
    <ligand>
        <name>GTP</name>
        <dbReference type="ChEBI" id="CHEBI:37565"/>
        <label>2</label>
    </ligand>
</feature>
<organism evidence="13 14">
    <name type="scientific">Candidatus Ornithospirochaeta stercoravium</name>
    <dbReference type="NCBI Taxonomy" id="2840897"/>
    <lineage>
        <taxon>Bacteria</taxon>
        <taxon>Pseudomonadati</taxon>
        <taxon>Spirochaetota</taxon>
        <taxon>Spirochaetia</taxon>
        <taxon>Spirochaetales</taxon>
        <taxon>Spirochaetaceae</taxon>
        <taxon>Spirochaetaceae incertae sedis</taxon>
        <taxon>Candidatus Ornithospirochaeta</taxon>
    </lineage>
</organism>
<dbReference type="InterPro" id="IPR016484">
    <property type="entry name" value="GTPase_Der"/>
</dbReference>
<dbReference type="InterPro" id="IPR031166">
    <property type="entry name" value="G_ENGA"/>
</dbReference>
<comment type="caution">
    <text evidence="8">Lacks conserved residue(s) required for the propagation of feature annotation.</text>
</comment>
<comment type="function">
    <text evidence="8 10">GTPase that plays an essential role in the late steps of ribosome biogenesis.</text>
</comment>
<evidence type="ECO:0000256" key="3">
    <source>
        <dbReference type="ARBA" id="ARBA00022517"/>
    </source>
</evidence>
<gene>
    <name evidence="8 13" type="primary">der</name>
    <name evidence="13" type="ORF">IAA72_01375</name>
</gene>
<dbReference type="NCBIfam" id="TIGR00231">
    <property type="entry name" value="small_GTP"/>
    <property type="match status" value="2"/>
</dbReference>
<evidence type="ECO:0000259" key="12">
    <source>
        <dbReference type="PROSITE" id="PS51712"/>
    </source>
</evidence>
<dbReference type="PRINTS" id="PR00326">
    <property type="entry name" value="GTP1OBG"/>
</dbReference>
<dbReference type="PANTHER" id="PTHR43834">
    <property type="entry name" value="GTPASE DER"/>
    <property type="match status" value="1"/>
</dbReference>
<evidence type="ECO:0000313" key="14">
    <source>
        <dbReference type="Proteomes" id="UP000810292"/>
    </source>
</evidence>
<reference evidence="13" key="1">
    <citation type="submission" date="2020-10" db="EMBL/GenBank/DDBJ databases">
        <authorList>
            <person name="Gilroy R."/>
        </authorList>
    </citation>
    <scope>NUCLEOTIDE SEQUENCE</scope>
    <source>
        <strain evidence="13">14700</strain>
    </source>
</reference>
<feature type="region of interest" description="Disordered" evidence="11">
    <location>
        <begin position="451"/>
        <end position="516"/>
    </location>
</feature>
<evidence type="ECO:0000313" key="13">
    <source>
        <dbReference type="EMBL" id="MBO8468422.1"/>
    </source>
</evidence>
<comment type="similarity">
    <text evidence="1 8 9 10">Belongs to the TRAFAC class TrmE-Era-EngA-EngB-Septin-like GTPase superfamily. EngA (Der) GTPase family.</text>
</comment>
<dbReference type="Proteomes" id="UP000810292">
    <property type="component" value="Unassembled WGS sequence"/>
</dbReference>
<evidence type="ECO:0000256" key="1">
    <source>
        <dbReference type="ARBA" id="ARBA00008279"/>
    </source>
</evidence>
<proteinExistence type="inferred from homology"/>
<dbReference type="EMBL" id="JADIMF010000019">
    <property type="protein sequence ID" value="MBO8468422.1"/>
    <property type="molecule type" value="Genomic_DNA"/>
</dbReference>
<dbReference type="Gene3D" id="3.40.50.300">
    <property type="entry name" value="P-loop containing nucleotide triphosphate hydrolases"/>
    <property type="match status" value="2"/>
</dbReference>
<feature type="binding site" evidence="8">
    <location>
        <begin position="131"/>
        <end position="134"/>
    </location>
    <ligand>
        <name>GTP</name>
        <dbReference type="ChEBI" id="CHEBI:37565"/>
        <label>1</label>
    </ligand>
</feature>
<dbReference type="GO" id="GO:0043022">
    <property type="term" value="F:ribosome binding"/>
    <property type="evidence" value="ECO:0007669"/>
    <property type="project" value="TreeGrafter"/>
</dbReference>
<feature type="compositionally biased region" description="Polar residues" evidence="11">
    <location>
        <begin position="453"/>
        <end position="472"/>
    </location>
</feature>
<dbReference type="GO" id="GO:0042254">
    <property type="term" value="P:ribosome biogenesis"/>
    <property type="evidence" value="ECO:0007669"/>
    <property type="project" value="UniProtKB-KW"/>
</dbReference>
<feature type="domain" description="EngA-type G" evidence="12">
    <location>
        <begin position="190"/>
        <end position="365"/>
    </location>
</feature>
<comment type="subunit">
    <text evidence="8">Associates with the 50S ribosomal subunit.</text>
</comment>
<feature type="binding site" evidence="8">
    <location>
        <begin position="70"/>
        <end position="74"/>
    </location>
    <ligand>
        <name>GTP</name>
        <dbReference type="ChEBI" id="CHEBI:37565"/>
        <label>1</label>
    </ligand>
</feature>
<protein>
    <recommendedName>
        <fullName evidence="2 8">GTPase Der</fullName>
    </recommendedName>
    <alternativeName>
        <fullName evidence="7 8">GTP-binding protein EngA</fullName>
    </alternativeName>
</protein>
<dbReference type="InterPro" id="IPR006073">
    <property type="entry name" value="GTP-bd"/>
</dbReference>
<dbReference type="AlphaFoldDB" id="A0A9D9NC75"/>
<evidence type="ECO:0000256" key="7">
    <source>
        <dbReference type="ARBA" id="ARBA00032345"/>
    </source>
</evidence>
<evidence type="ECO:0000256" key="5">
    <source>
        <dbReference type="ARBA" id="ARBA00022741"/>
    </source>
</evidence>
<evidence type="ECO:0000256" key="8">
    <source>
        <dbReference type="HAMAP-Rule" id="MF_00195"/>
    </source>
</evidence>
<dbReference type="PROSITE" id="PS51712">
    <property type="entry name" value="G_ENGA"/>
    <property type="match status" value="1"/>
</dbReference>
<dbReference type="InterPro" id="IPR032859">
    <property type="entry name" value="KH_dom-like"/>
</dbReference>
<dbReference type="Pfam" id="PF14714">
    <property type="entry name" value="KH_dom-like"/>
    <property type="match status" value="1"/>
</dbReference>
<feature type="binding site" evidence="8">
    <location>
        <begin position="243"/>
        <end position="247"/>
    </location>
    <ligand>
        <name>GTP</name>
        <dbReference type="ChEBI" id="CHEBI:37565"/>
        <label>2</label>
    </ligand>
</feature>
<reference evidence="13" key="2">
    <citation type="journal article" date="2021" name="PeerJ">
        <title>Extensive microbial diversity within the chicken gut microbiome revealed by metagenomics and culture.</title>
        <authorList>
            <person name="Gilroy R."/>
            <person name="Ravi A."/>
            <person name="Getino M."/>
            <person name="Pursley I."/>
            <person name="Horton D.L."/>
            <person name="Alikhan N.F."/>
            <person name="Baker D."/>
            <person name="Gharbi K."/>
            <person name="Hall N."/>
            <person name="Watson M."/>
            <person name="Adriaenssens E.M."/>
            <person name="Foster-Nyarko E."/>
            <person name="Jarju S."/>
            <person name="Secka A."/>
            <person name="Antonio M."/>
            <person name="Oren A."/>
            <person name="Chaudhuri R.R."/>
            <person name="La Ragione R."/>
            <person name="Hildebrand F."/>
            <person name="Pallen M.J."/>
        </authorList>
    </citation>
    <scope>NUCLEOTIDE SEQUENCE</scope>
    <source>
        <strain evidence="13">14700</strain>
    </source>
</reference>
<keyword evidence="5 8" id="KW-0547">Nucleotide-binding</keyword>
<dbReference type="GO" id="GO:0005525">
    <property type="term" value="F:GTP binding"/>
    <property type="evidence" value="ECO:0007669"/>
    <property type="project" value="UniProtKB-UniRule"/>
</dbReference>
<dbReference type="NCBIfam" id="TIGR03594">
    <property type="entry name" value="GTPase_EngA"/>
    <property type="match status" value="1"/>
</dbReference>
<accession>A0A9D9NC75</accession>
<keyword evidence="4 10" id="KW-0677">Repeat</keyword>
<evidence type="ECO:0000256" key="4">
    <source>
        <dbReference type="ARBA" id="ARBA00022737"/>
    </source>
</evidence>
<dbReference type="CDD" id="cd01895">
    <property type="entry name" value="EngA2"/>
    <property type="match status" value="1"/>
</dbReference>
<comment type="caution">
    <text evidence="13">The sequence shown here is derived from an EMBL/GenBank/DDBJ whole genome shotgun (WGS) entry which is preliminary data.</text>
</comment>
<keyword evidence="3 8" id="KW-0690">Ribosome biogenesis</keyword>
<dbReference type="InterPro" id="IPR015946">
    <property type="entry name" value="KH_dom-like_a/b"/>
</dbReference>
<dbReference type="PIRSF" id="PIRSF006485">
    <property type="entry name" value="GTP-binding_EngA"/>
    <property type="match status" value="1"/>
</dbReference>
<dbReference type="InterPro" id="IPR027417">
    <property type="entry name" value="P-loop_NTPase"/>
</dbReference>
<dbReference type="SUPFAM" id="SSF52540">
    <property type="entry name" value="P-loop containing nucleoside triphosphate hydrolases"/>
    <property type="match status" value="2"/>
</dbReference>
<dbReference type="HAMAP" id="MF_00195">
    <property type="entry name" value="GTPase_Der"/>
    <property type="match status" value="1"/>
</dbReference>
<dbReference type="Gene3D" id="3.30.300.20">
    <property type="match status" value="1"/>
</dbReference>
<keyword evidence="6 8" id="KW-0342">GTP-binding</keyword>
<dbReference type="InterPro" id="IPR005225">
    <property type="entry name" value="Small_GTP-bd"/>
</dbReference>